<evidence type="ECO:0008006" key="4">
    <source>
        <dbReference type="Google" id="ProtNLM"/>
    </source>
</evidence>
<comment type="caution">
    <text evidence="2">The sequence shown here is derived from an EMBL/GenBank/DDBJ whole genome shotgun (WGS) entry which is preliminary data.</text>
</comment>
<gene>
    <name evidence="2" type="ORF">FE784_31440</name>
</gene>
<accession>A0A5C4SZU5</accession>
<keyword evidence="1" id="KW-1133">Transmembrane helix</keyword>
<protein>
    <recommendedName>
        <fullName evidence="4">SigmaY antisigma factor component</fullName>
    </recommendedName>
</protein>
<keyword evidence="1" id="KW-0472">Membrane</keyword>
<evidence type="ECO:0000256" key="1">
    <source>
        <dbReference type="SAM" id="Phobius"/>
    </source>
</evidence>
<feature type="transmembrane region" description="Helical" evidence="1">
    <location>
        <begin position="32"/>
        <end position="52"/>
    </location>
</feature>
<reference evidence="2 3" key="1">
    <citation type="submission" date="2019-05" db="EMBL/GenBank/DDBJ databases">
        <title>We sequenced the genome of Paenibacillus hemerocallicola KCTC 33185 for further insight into its adaptation and study the phylogeny of Paenibacillus.</title>
        <authorList>
            <person name="Narsing Rao M.P."/>
        </authorList>
    </citation>
    <scope>NUCLEOTIDE SEQUENCE [LARGE SCALE GENOMIC DNA]</scope>
    <source>
        <strain evidence="2 3">KCTC 33185</strain>
    </source>
</reference>
<name>A0A5C4SZU5_9BACL</name>
<evidence type="ECO:0000313" key="2">
    <source>
        <dbReference type="EMBL" id="TNJ62322.1"/>
    </source>
</evidence>
<dbReference type="AlphaFoldDB" id="A0A5C4SZU5"/>
<keyword evidence="1" id="KW-0812">Transmembrane</keyword>
<dbReference type="Proteomes" id="UP000307943">
    <property type="component" value="Unassembled WGS sequence"/>
</dbReference>
<dbReference type="EMBL" id="VDCQ01000062">
    <property type="protein sequence ID" value="TNJ62322.1"/>
    <property type="molecule type" value="Genomic_DNA"/>
</dbReference>
<keyword evidence="3" id="KW-1185">Reference proteome</keyword>
<dbReference type="OrthoDB" id="2353968at2"/>
<evidence type="ECO:0000313" key="3">
    <source>
        <dbReference type="Proteomes" id="UP000307943"/>
    </source>
</evidence>
<sequence>MPAWAFAAIALVLLTQSTFLFLDARKRGSFPWLWGLWGLIQFPIPLLVYWIVVRTSLFRKKQG</sequence>
<organism evidence="2 3">
    <name type="scientific">Paenibacillus hemerocallicola</name>
    <dbReference type="NCBI Taxonomy" id="1172614"/>
    <lineage>
        <taxon>Bacteria</taxon>
        <taxon>Bacillati</taxon>
        <taxon>Bacillota</taxon>
        <taxon>Bacilli</taxon>
        <taxon>Bacillales</taxon>
        <taxon>Paenibacillaceae</taxon>
        <taxon>Paenibacillus</taxon>
    </lineage>
</organism>
<proteinExistence type="predicted"/>